<dbReference type="PANTHER" id="PTHR31181">
    <property type="entry name" value="EGG CELL-SECRETED PROTEIN 1.4"/>
    <property type="match status" value="1"/>
</dbReference>
<dbReference type="GO" id="GO:0080155">
    <property type="term" value="P:regulation of double fertilization forming a zygote and endosperm"/>
    <property type="evidence" value="ECO:0007669"/>
    <property type="project" value="TreeGrafter"/>
</dbReference>
<feature type="region of interest" description="Disordered" evidence="2">
    <location>
        <begin position="26"/>
        <end position="146"/>
    </location>
</feature>
<evidence type="ECO:0000313" key="5">
    <source>
        <dbReference type="EMBL" id="KAK2661344.1"/>
    </source>
</evidence>
<reference evidence="5" key="1">
    <citation type="journal article" date="2023" name="Plant J.">
        <title>Genome sequences and population genomics provide insights into the demographic history, inbreeding, and mutation load of two 'living fossil' tree species of Dipteronia.</title>
        <authorList>
            <person name="Feng Y."/>
            <person name="Comes H.P."/>
            <person name="Chen J."/>
            <person name="Zhu S."/>
            <person name="Lu R."/>
            <person name="Zhang X."/>
            <person name="Li P."/>
            <person name="Qiu J."/>
            <person name="Olsen K.M."/>
            <person name="Qiu Y."/>
        </authorList>
    </citation>
    <scope>NUCLEOTIDE SEQUENCE</scope>
    <source>
        <strain evidence="5">KIB01</strain>
    </source>
</reference>
<comment type="caution">
    <text evidence="5">The sequence shown here is derived from an EMBL/GenBank/DDBJ whole genome shotgun (WGS) entry which is preliminary data.</text>
</comment>
<feature type="compositionally biased region" description="Low complexity" evidence="2">
    <location>
        <begin position="31"/>
        <end position="42"/>
    </location>
</feature>
<gene>
    <name evidence="5" type="ORF">Ddye_007877</name>
</gene>
<accession>A0AAE0CS35</accession>
<dbReference type="EMBL" id="JANJYI010000002">
    <property type="protein sequence ID" value="KAK2661344.1"/>
    <property type="molecule type" value="Genomic_DNA"/>
</dbReference>
<dbReference type="GO" id="GO:0031982">
    <property type="term" value="C:vesicle"/>
    <property type="evidence" value="ECO:0007669"/>
    <property type="project" value="TreeGrafter"/>
</dbReference>
<dbReference type="Proteomes" id="UP001280121">
    <property type="component" value="Unassembled WGS sequence"/>
</dbReference>
<name>A0AAE0CS35_9ROSI</name>
<evidence type="ECO:0000313" key="6">
    <source>
        <dbReference type="Proteomes" id="UP001280121"/>
    </source>
</evidence>
<evidence type="ECO:0000256" key="3">
    <source>
        <dbReference type="SAM" id="SignalP"/>
    </source>
</evidence>
<keyword evidence="6" id="KW-1185">Reference proteome</keyword>
<dbReference type="AlphaFoldDB" id="A0AAE0CS35"/>
<feature type="domain" description="Prolamin-like" evidence="4">
    <location>
        <begin position="159"/>
        <end position="222"/>
    </location>
</feature>
<organism evidence="5 6">
    <name type="scientific">Dipteronia dyeriana</name>
    <dbReference type="NCBI Taxonomy" id="168575"/>
    <lineage>
        <taxon>Eukaryota</taxon>
        <taxon>Viridiplantae</taxon>
        <taxon>Streptophyta</taxon>
        <taxon>Embryophyta</taxon>
        <taxon>Tracheophyta</taxon>
        <taxon>Spermatophyta</taxon>
        <taxon>Magnoliopsida</taxon>
        <taxon>eudicotyledons</taxon>
        <taxon>Gunneridae</taxon>
        <taxon>Pentapetalae</taxon>
        <taxon>rosids</taxon>
        <taxon>malvids</taxon>
        <taxon>Sapindales</taxon>
        <taxon>Sapindaceae</taxon>
        <taxon>Hippocastanoideae</taxon>
        <taxon>Acereae</taxon>
        <taxon>Dipteronia</taxon>
    </lineage>
</organism>
<evidence type="ECO:0000259" key="4">
    <source>
        <dbReference type="Pfam" id="PF05617"/>
    </source>
</evidence>
<sequence length="233" mass="25519">MKKYSVLLFLLVLSVSLFQNVLARSNISDESPTSSSLLAPSPSDDDDGDYADAPSPSDYDGDDAPSPSEDDGGDVAPSPLDDDGDVAPSPLDDGDVAPSPSPSPLVSKPDPEYQPPSPSPQSPPLKHSHYHHPSPRTHPRHHPHRHLPPALAIAMKLQKCWKPIDHVKDCHTQIVYGFRTLTLDHIGSSCCKAISHITQDCFEVMFIPFHERYFPFWLRDHCASMSSSSSPLL</sequence>
<keyword evidence="1 3" id="KW-0732">Signal</keyword>
<dbReference type="GO" id="GO:0009567">
    <property type="term" value="P:double fertilization forming a zygote and endosperm"/>
    <property type="evidence" value="ECO:0007669"/>
    <property type="project" value="TreeGrafter"/>
</dbReference>
<evidence type="ECO:0000256" key="1">
    <source>
        <dbReference type="ARBA" id="ARBA00022729"/>
    </source>
</evidence>
<feature type="compositionally biased region" description="Acidic residues" evidence="2">
    <location>
        <begin position="59"/>
        <end position="73"/>
    </location>
</feature>
<feature type="compositionally biased region" description="Basic residues" evidence="2">
    <location>
        <begin position="126"/>
        <end position="146"/>
    </location>
</feature>
<feature type="compositionally biased region" description="Pro residues" evidence="2">
    <location>
        <begin position="112"/>
        <end position="123"/>
    </location>
</feature>
<proteinExistence type="predicted"/>
<dbReference type="GO" id="GO:2000008">
    <property type="term" value="P:regulation of protein localization to cell surface"/>
    <property type="evidence" value="ECO:0007669"/>
    <property type="project" value="TreeGrafter"/>
</dbReference>
<protein>
    <recommendedName>
        <fullName evidence="4">Prolamin-like domain-containing protein</fullName>
    </recommendedName>
</protein>
<evidence type="ECO:0000256" key="2">
    <source>
        <dbReference type="SAM" id="MobiDB-lite"/>
    </source>
</evidence>
<dbReference type="Pfam" id="PF05617">
    <property type="entry name" value="Prolamin_like"/>
    <property type="match status" value="1"/>
</dbReference>
<feature type="signal peptide" evidence="3">
    <location>
        <begin position="1"/>
        <end position="23"/>
    </location>
</feature>
<dbReference type="GO" id="GO:0005576">
    <property type="term" value="C:extracellular region"/>
    <property type="evidence" value="ECO:0007669"/>
    <property type="project" value="TreeGrafter"/>
</dbReference>
<feature type="chain" id="PRO_5041973513" description="Prolamin-like domain-containing protein" evidence="3">
    <location>
        <begin position="24"/>
        <end position="233"/>
    </location>
</feature>
<dbReference type="PANTHER" id="PTHR31181:SF67">
    <property type="entry name" value="PROLAMIN-LIKE PROTEIN (DUF1278)"/>
    <property type="match status" value="1"/>
</dbReference>
<dbReference type="InterPro" id="IPR008502">
    <property type="entry name" value="Prolamin-like"/>
</dbReference>